<dbReference type="EMBL" id="CABFVH010000022">
    <property type="protein sequence ID" value="VUF13655.1"/>
    <property type="molecule type" value="Genomic_DNA"/>
</dbReference>
<name>A0A564FZR8_9HYPH</name>
<dbReference type="Proteomes" id="UP001055303">
    <property type="component" value="Unassembled WGS sequence"/>
</dbReference>
<gene>
    <name evidence="2" type="ORF">IFDJLNFL_2211</name>
    <name evidence="3" type="ORF">MTDSW087_03362</name>
</gene>
<feature type="domain" description="Integrase catalytic" evidence="1">
    <location>
        <begin position="127"/>
        <end position="313"/>
    </location>
</feature>
<dbReference type="Proteomes" id="UP000401717">
    <property type="component" value="Unassembled WGS sequence"/>
</dbReference>
<keyword evidence="5" id="KW-1185">Reference proteome</keyword>
<proteinExistence type="predicted"/>
<dbReference type="SUPFAM" id="SSF53098">
    <property type="entry name" value="Ribonuclease H-like"/>
    <property type="match status" value="1"/>
</dbReference>
<dbReference type="RefSeq" id="WP_144765865.1">
    <property type="nucleotide sequence ID" value="NZ_BPQI01000056.1"/>
</dbReference>
<organism evidence="3 4">
    <name type="scientific">Methylobacterium dankookense</name>
    <dbReference type="NCBI Taxonomy" id="560405"/>
    <lineage>
        <taxon>Bacteria</taxon>
        <taxon>Pseudomonadati</taxon>
        <taxon>Pseudomonadota</taxon>
        <taxon>Alphaproteobacteria</taxon>
        <taxon>Hyphomicrobiales</taxon>
        <taxon>Methylobacteriaceae</taxon>
        <taxon>Methylobacterium</taxon>
    </lineage>
</organism>
<reference evidence="2" key="3">
    <citation type="submission" date="2021-08" db="EMBL/GenBank/DDBJ databases">
        <authorList>
            <person name="Tani A."/>
            <person name="Ola A."/>
            <person name="Ogura Y."/>
            <person name="Katsura K."/>
            <person name="Hayashi T."/>
        </authorList>
    </citation>
    <scope>NUCLEOTIDE SEQUENCE</scope>
    <source>
        <strain evidence="2">DSM 22415</strain>
    </source>
</reference>
<evidence type="ECO:0000313" key="2">
    <source>
        <dbReference type="EMBL" id="GJD56316.1"/>
    </source>
</evidence>
<dbReference type="EMBL" id="BPQI01000056">
    <property type="protein sequence ID" value="GJD56316.1"/>
    <property type="molecule type" value="Genomic_DNA"/>
</dbReference>
<reference evidence="2" key="2">
    <citation type="journal article" date="2021" name="Front. Microbiol.">
        <title>Comprehensive Comparative Genomics and Phenotyping of Methylobacterium Species.</title>
        <authorList>
            <person name="Alessa O."/>
            <person name="Ogura Y."/>
            <person name="Fujitani Y."/>
            <person name="Takami H."/>
            <person name="Hayashi T."/>
            <person name="Sahin N."/>
            <person name="Tani A."/>
        </authorList>
    </citation>
    <scope>NUCLEOTIDE SEQUENCE</scope>
    <source>
        <strain evidence="2">DSM 22415</strain>
    </source>
</reference>
<evidence type="ECO:0000313" key="4">
    <source>
        <dbReference type="Proteomes" id="UP000401717"/>
    </source>
</evidence>
<dbReference type="InterPro" id="IPR001584">
    <property type="entry name" value="Integrase_cat-core"/>
</dbReference>
<dbReference type="InterPro" id="IPR036397">
    <property type="entry name" value="RNaseH_sf"/>
</dbReference>
<evidence type="ECO:0000259" key="1">
    <source>
        <dbReference type="PROSITE" id="PS50994"/>
    </source>
</evidence>
<dbReference type="AlphaFoldDB" id="A0A564FZR8"/>
<dbReference type="InterPro" id="IPR012337">
    <property type="entry name" value="RNaseH-like_sf"/>
</dbReference>
<dbReference type="PANTHER" id="PTHR35004:SF7">
    <property type="entry name" value="INTEGRASE PROTEIN"/>
    <property type="match status" value="1"/>
</dbReference>
<dbReference type="PROSITE" id="PS50994">
    <property type="entry name" value="INTEGRASE"/>
    <property type="match status" value="1"/>
</dbReference>
<dbReference type="NCBIfam" id="NF033546">
    <property type="entry name" value="transpos_IS21"/>
    <property type="match status" value="1"/>
</dbReference>
<evidence type="ECO:0000313" key="5">
    <source>
        <dbReference type="Proteomes" id="UP001055303"/>
    </source>
</evidence>
<dbReference type="Gene3D" id="3.30.420.10">
    <property type="entry name" value="Ribonuclease H-like superfamily/Ribonuclease H"/>
    <property type="match status" value="1"/>
</dbReference>
<evidence type="ECO:0000313" key="3">
    <source>
        <dbReference type="EMBL" id="VUF13655.1"/>
    </source>
</evidence>
<dbReference type="PANTHER" id="PTHR35004">
    <property type="entry name" value="TRANSPOSASE RV3428C-RELATED"/>
    <property type="match status" value="1"/>
</dbReference>
<sequence length="506" mass="56319">MPGLHVTDRQVRRFMTSRREGHTQAVAAAQAGFSERTGRRIEAGPTLPSQKPPRTYRTRADPFADVWREELVPLLEAVPHIRATSLLEELDRRHPGRFGEGVLRSLQRRVAHWRATEGPERELIFRQEHPPGRQALSDFTDGSKLGVTLAGRPFPHLLYHFWLAYSGWRSLKAICGGESFTALTEGLQDALWQLGGVPREHRTDRLSAAYRNLATRDDEAEAYAAFCRHYGLEPTRNNAGLAHENGSVEAAHGHLKLGLSEALELRGSKDFADLAAYQAFLQDYALRRNAAVRDALAVERTALAPLPTYRTSDYSVASAGVTRFGTISVRNVLYTVPSRLVGCRLTVHVYDDRLVCHLGLTPVLTLARRHFKRGGPLLRVVDYRHLVHALVRKPQAFRHPVFREDLFPRTAFRRAWDVLDAGLDLRQACRVYVGLLHLAATHACEGQLADHLDAVIDAGRLPDLDTARAAVAPRASSTPLVHVSAPDPTAYDRLLPSLSVTPDPTP</sequence>
<dbReference type="GO" id="GO:0015074">
    <property type="term" value="P:DNA integration"/>
    <property type="evidence" value="ECO:0007669"/>
    <property type="project" value="InterPro"/>
</dbReference>
<protein>
    <recommendedName>
        <fullName evidence="1">Integrase catalytic domain-containing protein</fullName>
    </recommendedName>
</protein>
<dbReference type="OrthoDB" id="525881at2"/>
<reference evidence="3 4" key="1">
    <citation type="submission" date="2019-06" db="EMBL/GenBank/DDBJ databases">
        <authorList>
            <person name="Rodrigo-Torres L."/>
            <person name="Arahal R. D."/>
            <person name="Lucena T."/>
        </authorList>
    </citation>
    <scope>NUCLEOTIDE SEQUENCE [LARGE SCALE GENOMIC DNA]</scope>
    <source>
        <strain evidence="3 4">SW08-7</strain>
    </source>
</reference>
<accession>A0A564FZR8</accession>
<dbReference type="GO" id="GO:0003676">
    <property type="term" value="F:nucleic acid binding"/>
    <property type="evidence" value="ECO:0007669"/>
    <property type="project" value="InterPro"/>
</dbReference>